<sequence length="535" mass="59190">MAPKHRDGDTVAVIPGQFVSHAHTLFAYSAFLGALFVGVSLHYTKIVQNEHFGYPTEWFPSVSSTIGDRYPERSVFQLFIAMTSGPRFLLVFLYYLLTNRPGSAAAKWVAGVGVFRTLTCGGWTYVTSTDDHNWHDYFMVSYLVASIPWTLGCLALSPPSNARTVWWRKWLAGGFFGTLVPMLYFFIQHKVHRVPGAYTIYALFEWCLVLLDVGFDAVTALDFQSLEIVIKDVKGLSRGDNKRAQDTFLETQKDKPIGQVFDTKFQWNEMLDAFIFWSVLTSLGLVCWYFPLWHMGLSGYEIAIMSSVSPVLLGIPAFRRHIAHAMPGSYLLMGLAGLFAYLVTLPEFRLAAVSVGVWTGCLGLVGTLWRDRGDAAKLEVRRLIARINAWAIGLIASSIAKFAFWTNNPVWPIMNAENGGWNKTGIALFLVAIGRLYLRKPAMAANASATPKQEKPARGASALASLGFGGLMFALHYLLSDSSTIILWTWSGYPVRGPLAVPHGAWTIATMGLGLMGGLFYPNLARSWTAFGIGS</sequence>
<dbReference type="Proteomes" id="UP000309340">
    <property type="component" value="Unassembled WGS sequence"/>
</dbReference>
<feature type="transmembrane region" description="Helical" evidence="8">
    <location>
        <begin position="199"/>
        <end position="221"/>
    </location>
</feature>
<evidence type="ECO:0000256" key="2">
    <source>
        <dbReference type="ARBA" id="ARBA00007414"/>
    </source>
</evidence>
<dbReference type="InterPro" id="IPR053912">
    <property type="entry name" value="PGAP2IP_TM_1nd"/>
</dbReference>
<feature type="transmembrane region" description="Helical" evidence="8">
    <location>
        <begin position="325"/>
        <end position="344"/>
    </location>
</feature>
<feature type="transmembrane region" description="Helical" evidence="8">
    <location>
        <begin position="420"/>
        <end position="438"/>
    </location>
</feature>
<evidence type="ECO:0000256" key="8">
    <source>
        <dbReference type="SAM" id="Phobius"/>
    </source>
</evidence>
<feature type="transmembrane region" description="Helical" evidence="8">
    <location>
        <begin position="297"/>
        <end position="318"/>
    </location>
</feature>
<evidence type="ECO:0000256" key="5">
    <source>
        <dbReference type="ARBA" id="ARBA00022989"/>
    </source>
</evidence>
<organism evidence="12 13">
    <name type="scientific">Friedmanniomyces simplex</name>
    <dbReference type="NCBI Taxonomy" id="329884"/>
    <lineage>
        <taxon>Eukaryota</taxon>
        <taxon>Fungi</taxon>
        <taxon>Dikarya</taxon>
        <taxon>Ascomycota</taxon>
        <taxon>Pezizomycotina</taxon>
        <taxon>Dothideomycetes</taxon>
        <taxon>Dothideomycetidae</taxon>
        <taxon>Mycosphaerellales</taxon>
        <taxon>Teratosphaeriaceae</taxon>
        <taxon>Friedmanniomyces</taxon>
    </lineage>
</organism>
<evidence type="ECO:0000256" key="1">
    <source>
        <dbReference type="ARBA" id="ARBA00004653"/>
    </source>
</evidence>
<dbReference type="Pfam" id="PF23021">
    <property type="entry name" value="6TM_2nd_PGAP2IP"/>
    <property type="match status" value="1"/>
</dbReference>
<accession>A0A4V5NEN4</accession>
<protein>
    <recommendedName>
        <fullName evidence="14">Acyltransferase 3 domain-containing protein</fullName>
    </recommendedName>
</protein>
<comment type="caution">
    <text evidence="12">The sequence shown here is derived from an EMBL/GenBank/DDBJ whole genome shotgun (WGS) entry which is preliminary data.</text>
</comment>
<feature type="transmembrane region" description="Helical" evidence="8">
    <location>
        <begin position="108"/>
        <end position="126"/>
    </location>
</feature>
<keyword evidence="5 8" id="KW-1133">Transmembrane helix</keyword>
<dbReference type="PANTHER" id="PTHR12892:SF11">
    <property type="entry name" value="POST-GPI ATTACHMENT TO PROTEINS FACTOR 2"/>
    <property type="match status" value="1"/>
</dbReference>
<proteinExistence type="inferred from homology"/>
<dbReference type="PANTHER" id="PTHR12892">
    <property type="entry name" value="FGF RECEPTOR ACTIVATING PROTEIN 1"/>
    <property type="match status" value="1"/>
</dbReference>
<dbReference type="Pfam" id="PF10277">
    <property type="entry name" value="Frag1"/>
    <property type="match status" value="1"/>
</dbReference>
<comment type="similarity">
    <text evidence="2">Belongs to the PGAP2 family.</text>
</comment>
<feature type="domain" description="PGAP2IP first transmembrane" evidence="11">
    <location>
        <begin position="274"/>
        <end position="433"/>
    </location>
</feature>
<dbReference type="InterPro" id="IPR039545">
    <property type="entry name" value="PGAP2"/>
</dbReference>
<evidence type="ECO:0008006" key="14">
    <source>
        <dbReference type="Google" id="ProtNLM"/>
    </source>
</evidence>
<keyword evidence="3" id="KW-0337">GPI-anchor biosynthesis</keyword>
<evidence type="ECO:0000259" key="10">
    <source>
        <dbReference type="Pfam" id="PF23021"/>
    </source>
</evidence>
<dbReference type="GO" id="GO:0006506">
    <property type="term" value="P:GPI anchor biosynthetic process"/>
    <property type="evidence" value="ECO:0007669"/>
    <property type="project" value="UniProtKB-KW"/>
</dbReference>
<feature type="domain" description="PGAP2IP second transmembrane" evidence="10">
    <location>
        <begin position="459"/>
        <end position="534"/>
    </location>
</feature>
<evidence type="ECO:0000259" key="9">
    <source>
        <dbReference type="Pfam" id="PF10277"/>
    </source>
</evidence>
<evidence type="ECO:0000256" key="3">
    <source>
        <dbReference type="ARBA" id="ARBA00022502"/>
    </source>
</evidence>
<comment type="subcellular location">
    <subcellularLocation>
        <location evidence="1">Golgi apparatus membrane</location>
        <topology evidence="1">Multi-pass membrane protein</topology>
    </subcellularLocation>
</comment>
<feature type="transmembrane region" description="Helical" evidence="8">
    <location>
        <begin position="499"/>
        <end position="521"/>
    </location>
</feature>
<feature type="non-terminal residue" evidence="12">
    <location>
        <position position="535"/>
    </location>
</feature>
<dbReference type="OrthoDB" id="68581at2759"/>
<evidence type="ECO:0000256" key="4">
    <source>
        <dbReference type="ARBA" id="ARBA00022692"/>
    </source>
</evidence>
<feature type="transmembrane region" description="Helical" evidence="8">
    <location>
        <begin position="75"/>
        <end position="96"/>
    </location>
</feature>
<feature type="transmembrane region" description="Helical" evidence="8">
    <location>
        <begin position="459"/>
        <end position="479"/>
    </location>
</feature>
<dbReference type="InterPro" id="IPR019402">
    <property type="entry name" value="CWH43_N"/>
</dbReference>
<dbReference type="AlphaFoldDB" id="A0A4V5NEN4"/>
<feature type="transmembrane region" description="Helical" evidence="8">
    <location>
        <begin position="138"/>
        <end position="158"/>
    </location>
</feature>
<evidence type="ECO:0000313" key="13">
    <source>
        <dbReference type="Proteomes" id="UP000309340"/>
    </source>
</evidence>
<keyword evidence="6" id="KW-0333">Golgi apparatus</keyword>
<evidence type="ECO:0000256" key="7">
    <source>
        <dbReference type="ARBA" id="ARBA00023136"/>
    </source>
</evidence>
<keyword evidence="7 8" id="KW-0472">Membrane</keyword>
<dbReference type="STRING" id="329884.A0A4V5NEN4"/>
<gene>
    <name evidence="12" type="ORF">B0A55_09714</name>
</gene>
<dbReference type="GO" id="GO:0005789">
    <property type="term" value="C:endoplasmic reticulum membrane"/>
    <property type="evidence" value="ECO:0007669"/>
    <property type="project" value="TreeGrafter"/>
</dbReference>
<keyword evidence="4 8" id="KW-0812">Transmembrane</keyword>
<keyword evidence="13" id="KW-1185">Reference proteome</keyword>
<dbReference type="EMBL" id="NAJQ01000543">
    <property type="protein sequence ID" value="TKA67899.1"/>
    <property type="molecule type" value="Genomic_DNA"/>
</dbReference>
<feature type="transmembrane region" description="Helical" evidence="8">
    <location>
        <begin position="389"/>
        <end position="408"/>
    </location>
</feature>
<feature type="transmembrane region" description="Helical" evidence="8">
    <location>
        <begin position="274"/>
        <end position="291"/>
    </location>
</feature>
<evidence type="ECO:0000259" key="11">
    <source>
        <dbReference type="Pfam" id="PF23022"/>
    </source>
</evidence>
<feature type="transmembrane region" description="Helical" evidence="8">
    <location>
        <begin position="170"/>
        <end position="187"/>
    </location>
</feature>
<dbReference type="InterPro" id="IPR053911">
    <property type="entry name" value="PGAP2IP_TM_2nd"/>
</dbReference>
<feature type="transmembrane region" description="Helical" evidence="8">
    <location>
        <begin position="350"/>
        <end position="369"/>
    </location>
</feature>
<name>A0A4V5NEN4_9PEZI</name>
<dbReference type="Pfam" id="PF23022">
    <property type="entry name" value="6TM_1st_PGAP2IP"/>
    <property type="match status" value="1"/>
</dbReference>
<reference evidence="12 13" key="1">
    <citation type="submission" date="2017-03" db="EMBL/GenBank/DDBJ databases">
        <title>Genomes of endolithic fungi from Antarctica.</title>
        <authorList>
            <person name="Coleine C."/>
            <person name="Masonjones S."/>
            <person name="Stajich J.E."/>
        </authorList>
    </citation>
    <scope>NUCLEOTIDE SEQUENCE [LARGE SCALE GENOMIC DNA]</scope>
    <source>
        <strain evidence="12 13">CCFEE 5184</strain>
    </source>
</reference>
<evidence type="ECO:0000256" key="6">
    <source>
        <dbReference type="ARBA" id="ARBA00023034"/>
    </source>
</evidence>
<dbReference type="GO" id="GO:0000139">
    <property type="term" value="C:Golgi membrane"/>
    <property type="evidence" value="ECO:0007669"/>
    <property type="project" value="UniProtKB-SubCell"/>
</dbReference>
<feature type="domain" description="CWH43-like N-terminal" evidence="9">
    <location>
        <begin position="17"/>
        <end position="225"/>
    </location>
</feature>
<evidence type="ECO:0000313" key="12">
    <source>
        <dbReference type="EMBL" id="TKA67899.1"/>
    </source>
</evidence>
<feature type="transmembrane region" description="Helical" evidence="8">
    <location>
        <begin position="25"/>
        <end position="43"/>
    </location>
</feature>